<keyword evidence="1" id="KW-1133">Transmembrane helix</keyword>
<feature type="transmembrane region" description="Helical" evidence="1">
    <location>
        <begin position="65"/>
        <end position="85"/>
    </location>
</feature>
<comment type="caution">
    <text evidence="2">The sequence shown here is derived from an EMBL/GenBank/DDBJ whole genome shotgun (WGS) entry which is preliminary data.</text>
</comment>
<gene>
    <name evidence="2" type="ORF">MHBO_001338</name>
</gene>
<evidence type="ECO:0000256" key="1">
    <source>
        <dbReference type="SAM" id="Phobius"/>
    </source>
</evidence>
<evidence type="ECO:0000313" key="3">
    <source>
        <dbReference type="Proteomes" id="UP001439008"/>
    </source>
</evidence>
<keyword evidence="1" id="KW-0472">Membrane</keyword>
<protein>
    <submittedName>
        <fullName evidence="2">Uncharacterized protein</fullName>
    </submittedName>
</protein>
<dbReference type="Proteomes" id="UP001439008">
    <property type="component" value="Unassembled WGS sequence"/>
</dbReference>
<organism evidence="2 3">
    <name type="scientific">Bonamia ostreae</name>
    <dbReference type="NCBI Taxonomy" id="126728"/>
    <lineage>
        <taxon>Eukaryota</taxon>
        <taxon>Sar</taxon>
        <taxon>Rhizaria</taxon>
        <taxon>Endomyxa</taxon>
        <taxon>Ascetosporea</taxon>
        <taxon>Haplosporida</taxon>
        <taxon>Bonamia</taxon>
    </lineage>
</organism>
<sequence>MFCKTAITRFIAVTEVLLSDHKDYKRPGEPCSRDSDCGSWICTGICQLAFGMSEGFKGSKTSVEAILSIAKSALIFFLATVLVLLSTKACCPARGLCCCSCRCKRI</sequence>
<name>A0ABV2AJU8_9EUKA</name>
<keyword evidence="1" id="KW-0812">Transmembrane</keyword>
<dbReference type="EMBL" id="JBDODL010000315">
    <property type="protein sequence ID" value="MES1919522.1"/>
    <property type="molecule type" value="Genomic_DNA"/>
</dbReference>
<accession>A0ABV2AJU8</accession>
<evidence type="ECO:0000313" key="2">
    <source>
        <dbReference type="EMBL" id="MES1919522.1"/>
    </source>
</evidence>
<reference evidence="2 3" key="1">
    <citation type="journal article" date="2024" name="BMC Biol.">
        <title>Comparative genomics of Ascetosporea gives new insight into the evolutionary basis for animal parasitism in Rhizaria.</title>
        <authorList>
            <person name="Hiltunen Thoren M."/>
            <person name="Onut-Brannstrom I."/>
            <person name="Alfjorden A."/>
            <person name="Peckova H."/>
            <person name="Swords F."/>
            <person name="Hooper C."/>
            <person name="Holzer A.S."/>
            <person name="Bass D."/>
            <person name="Burki F."/>
        </authorList>
    </citation>
    <scope>NUCLEOTIDE SEQUENCE [LARGE SCALE GENOMIC DNA]</scope>
    <source>
        <strain evidence="2">20-A016</strain>
    </source>
</reference>
<keyword evidence="3" id="KW-1185">Reference proteome</keyword>
<proteinExistence type="predicted"/>